<evidence type="ECO:0000256" key="1">
    <source>
        <dbReference type="PIRSR" id="PIRSR634015-1"/>
    </source>
</evidence>
<dbReference type="PANTHER" id="PTHR45726:SF3">
    <property type="entry name" value="LEUKOTRIENE A-4 HYDROLASE"/>
    <property type="match status" value="1"/>
</dbReference>
<evidence type="ECO:0000256" key="2">
    <source>
        <dbReference type="PIRSR" id="PIRSR634015-3"/>
    </source>
</evidence>
<dbReference type="InterPro" id="IPR034015">
    <property type="entry name" value="M1_LTA4H"/>
</dbReference>
<evidence type="ECO:0000313" key="5">
    <source>
        <dbReference type="Proteomes" id="UP000029736"/>
    </source>
</evidence>
<evidence type="ECO:0000259" key="3">
    <source>
        <dbReference type="Pfam" id="PF01433"/>
    </source>
</evidence>
<dbReference type="AlphaFoldDB" id="A0A098S3R1"/>
<dbReference type="Proteomes" id="UP000029736">
    <property type="component" value="Unassembled WGS sequence"/>
</dbReference>
<comment type="caution">
    <text evidence="4">The sequence shown here is derived from an EMBL/GenBank/DDBJ whole genome shotgun (WGS) entry which is preliminary data.</text>
</comment>
<feature type="active site" description="Proton acceptor" evidence="1">
    <location>
        <position position="350"/>
    </location>
</feature>
<dbReference type="SUPFAM" id="SSF55486">
    <property type="entry name" value="Metalloproteases ('zincins'), catalytic domain"/>
    <property type="match status" value="1"/>
</dbReference>
<dbReference type="InterPro" id="IPR014782">
    <property type="entry name" value="Peptidase_M1_dom"/>
</dbReference>
<dbReference type="STRING" id="1524460.IX84_19555"/>
<dbReference type="GO" id="GO:0008270">
    <property type="term" value="F:zinc ion binding"/>
    <property type="evidence" value="ECO:0007669"/>
    <property type="project" value="InterPro"/>
</dbReference>
<dbReference type="RefSeq" id="WP_044224175.1">
    <property type="nucleotide sequence ID" value="NZ_JBKAGJ010000016.1"/>
</dbReference>
<organism evidence="4 5">
    <name type="scientific">Phaeodactylibacter xiamenensis</name>
    <dbReference type="NCBI Taxonomy" id="1524460"/>
    <lineage>
        <taxon>Bacteria</taxon>
        <taxon>Pseudomonadati</taxon>
        <taxon>Bacteroidota</taxon>
        <taxon>Saprospiria</taxon>
        <taxon>Saprospirales</taxon>
        <taxon>Haliscomenobacteraceae</taxon>
        <taxon>Phaeodactylibacter</taxon>
    </lineage>
</organism>
<keyword evidence="5" id="KW-1185">Reference proteome</keyword>
<dbReference type="GO" id="GO:0008237">
    <property type="term" value="F:metallopeptidase activity"/>
    <property type="evidence" value="ECO:0007669"/>
    <property type="project" value="InterPro"/>
</dbReference>
<dbReference type="OrthoDB" id="9814383at2"/>
<keyword evidence="2" id="KW-0862">Zinc</keyword>
<feature type="active site" description="Proton donor" evidence="1">
    <location>
        <position position="438"/>
    </location>
</feature>
<dbReference type="Gene3D" id="1.10.390.10">
    <property type="entry name" value="Neutral Protease Domain 2"/>
    <property type="match status" value="1"/>
</dbReference>
<evidence type="ECO:0000313" key="4">
    <source>
        <dbReference type="EMBL" id="KGE86681.1"/>
    </source>
</evidence>
<proteinExistence type="predicted"/>
<reference evidence="4 5" key="1">
    <citation type="journal article" date="2014" name="Int. J. Syst. Evol. Microbiol.">
        <title>Phaeodactylibacter xiamenensis gen. nov., sp. nov., a member of the family Saprospiraceae isolated from the marine alga Phaeodactylum tricornutum.</title>
        <authorList>
            <person name="Chen Z.Jr."/>
            <person name="Lei X."/>
            <person name="Lai Q."/>
            <person name="Li Y."/>
            <person name="Zhang B."/>
            <person name="Zhang J."/>
            <person name="Zhang H."/>
            <person name="Yang L."/>
            <person name="Zheng W."/>
            <person name="Tian Y."/>
            <person name="Yu Z."/>
            <person name="Xu H.Jr."/>
            <person name="Zheng T."/>
        </authorList>
    </citation>
    <scope>NUCLEOTIDE SEQUENCE [LARGE SCALE GENOMIC DNA]</scope>
    <source>
        <strain evidence="4 5">KD52</strain>
    </source>
</reference>
<dbReference type="CDD" id="cd09604">
    <property type="entry name" value="M1_APN_like"/>
    <property type="match status" value="1"/>
</dbReference>
<feature type="binding site" evidence="2">
    <location>
        <position position="353"/>
    </location>
    <ligand>
        <name>Zn(2+)</name>
        <dbReference type="ChEBI" id="CHEBI:29105"/>
        <note>catalytic</note>
    </ligand>
</feature>
<feature type="binding site" evidence="2">
    <location>
        <position position="349"/>
    </location>
    <ligand>
        <name>Zn(2+)</name>
        <dbReference type="ChEBI" id="CHEBI:29105"/>
        <note>catalytic</note>
    </ligand>
</feature>
<name>A0A098S3R1_9BACT</name>
<gene>
    <name evidence="4" type="ORF">IX84_19555</name>
</gene>
<keyword evidence="2" id="KW-0479">Metal-binding</keyword>
<comment type="cofactor">
    <cofactor evidence="2">
        <name>Zn(2+)</name>
        <dbReference type="ChEBI" id="CHEBI:29105"/>
    </cofactor>
    <text evidence="2">Binds 1 zinc ion per subunit.</text>
</comment>
<dbReference type="PANTHER" id="PTHR45726">
    <property type="entry name" value="LEUKOTRIENE A-4 HYDROLASE"/>
    <property type="match status" value="1"/>
</dbReference>
<sequence length="613" mass="70589">MKIWYSLFFCCITVAALQAQPDRWQQAAKYTMDIDFDVKKHQFDGKQTLVYTNNSPDTLHRAFYHLYFNAFQPNSMMDVRSQNLKDSDPRVGGRIGELEPDEIGYHEINSLTVDGKKATFEVVGTILEVQLPQPILPNSKAVFEMEFESQVPVQIRRSGRDNAEGISYSMAQWYPKMAEYDYQGWHANPYVGREFYGIWGDFDVTIHIDSEYIIGATGYLQNPKEIGHGYTDKAVKVKKGKKLSWNFVAPDVHDFVWGADPDYTHTTYEREDGMVMHFFYQENERTKENWEALPAIMDEAFAFINENYGQYPYEQYSFIQGGDGGMEYPMATLITGERSLPSLVGVSVHELMHSWYQMLLGTNEALYAWMDEGFTSWASSNVMNHLREKGLIPGEASDNPHLGSYMGYANFSQSGLEEPLITHSDHFNTNSAYGVASYVKGAVFLEQLKYIIGEDAFDQGMLRYFDTWKFKHPNSNDFIRIMEKQSMIELDWYREYWINTTHTIDYGIENVKVDGRTAVAVLNRVGIIPMPVEVEVVLTDGTSKRILVPLRIMRGHKPLNDMELAEDWPWTHPQYELDLGVKAKDIEKVVIDPDFGMADIDRENNTYEMISDE</sequence>
<dbReference type="EMBL" id="JPOS01000075">
    <property type="protein sequence ID" value="KGE86681.1"/>
    <property type="molecule type" value="Genomic_DNA"/>
</dbReference>
<feature type="domain" description="Peptidase M1 membrane alanine aminopeptidase" evidence="3">
    <location>
        <begin position="341"/>
        <end position="493"/>
    </location>
</feature>
<dbReference type="InterPro" id="IPR027268">
    <property type="entry name" value="Peptidase_M4/M1_CTD_sf"/>
</dbReference>
<protein>
    <submittedName>
        <fullName evidence="4">Peptidase M1</fullName>
    </submittedName>
</protein>
<dbReference type="Pfam" id="PF01433">
    <property type="entry name" value="Peptidase_M1"/>
    <property type="match status" value="1"/>
</dbReference>
<accession>A0A098S3R1</accession>
<feature type="binding site" evidence="2">
    <location>
        <position position="372"/>
    </location>
    <ligand>
        <name>Zn(2+)</name>
        <dbReference type="ChEBI" id="CHEBI:29105"/>
        <note>catalytic</note>
    </ligand>
</feature>